<dbReference type="EMBL" id="JALJOT010000014">
    <property type="protein sequence ID" value="KAK9903279.1"/>
    <property type="molecule type" value="Genomic_DNA"/>
</dbReference>
<comment type="caution">
    <text evidence="5">The sequence shown here is derived from an EMBL/GenBank/DDBJ whole genome shotgun (WGS) entry which is preliminary data.</text>
</comment>
<dbReference type="InterPro" id="IPR019734">
    <property type="entry name" value="TPR_rpt"/>
</dbReference>
<accession>A0ABR2YDJ1</accession>
<protein>
    <recommendedName>
        <fullName evidence="7">TPR-like protein</fullName>
    </recommendedName>
</protein>
<feature type="compositionally biased region" description="Basic and acidic residues" evidence="4">
    <location>
        <begin position="220"/>
        <end position="229"/>
    </location>
</feature>
<dbReference type="InterPro" id="IPR011990">
    <property type="entry name" value="TPR-like_helical_dom_sf"/>
</dbReference>
<feature type="repeat" description="TPR" evidence="3">
    <location>
        <begin position="227"/>
        <end position="260"/>
    </location>
</feature>
<dbReference type="Proteomes" id="UP001491310">
    <property type="component" value="Unassembled WGS sequence"/>
</dbReference>
<reference evidence="5 6" key="1">
    <citation type="journal article" date="2024" name="Nat. Commun.">
        <title>Phylogenomics reveals the evolutionary origins of lichenization in chlorophyte algae.</title>
        <authorList>
            <person name="Puginier C."/>
            <person name="Libourel C."/>
            <person name="Otte J."/>
            <person name="Skaloud P."/>
            <person name="Haon M."/>
            <person name="Grisel S."/>
            <person name="Petersen M."/>
            <person name="Berrin J.G."/>
            <person name="Delaux P.M."/>
            <person name="Dal Grande F."/>
            <person name="Keller J."/>
        </authorList>
    </citation>
    <scope>NUCLEOTIDE SEQUENCE [LARGE SCALE GENOMIC DNA]</scope>
    <source>
        <strain evidence="5 6">SAG 216-7</strain>
    </source>
</reference>
<evidence type="ECO:0000256" key="4">
    <source>
        <dbReference type="SAM" id="MobiDB-lite"/>
    </source>
</evidence>
<feature type="region of interest" description="Disordered" evidence="4">
    <location>
        <begin position="209"/>
        <end position="229"/>
    </location>
</feature>
<sequence>MGIVSRLETREEAEWLCAQYDTDIEGRNHPVPDEPYVAAPEEELKGEGNRLFSLRRYAKGAEKYTEAPDHDSKSAVLLSNRAIAYLRMGLHAKALTDAEEAISQDPQYIKAHARKGQALEKLGRVKHRTSRTCSQLNSATGRDLGFIYPDLKQQGYMIAVGQSPEESIVGTKMTHGRPTVEEVITCLQVSMAFPAVGEGRRPMLEHDTDIEGHNNPVSDKPYEAPPAEKLKDEGNDLFVLRRYAKAAEKYSEAMAFNPKSAVLFSNRAIAYLHMGLHAKALGDAEEAIKLDPEYIKAHARKGLALEKLGRGDEARTLYQHCITHFKRNSHFRDALQKLEQSL</sequence>
<organism evidence="5 6">
    <name type="scientific">Coccomyxa subellipsoidea</name>
    <dbReference type="NCBI Taxonomy" id="248742"/>
    <lineage>
        <taxon>Eukaryota</taxon>
        <taxon>Viridiplantae</taxon>
        <taxon>Chlorophyta</taxon>
        <taxon>core chlorophytes</taxon>
        <taxon>Trebouxiophyceae</taxon>
        <taxon>Trebouxiophyceae incertae sedis</taxon>
        <taxon>Coccomyxaceae</taxon>
        <taxon>Coccomyxa</taxon>
    </lineage>
</organism>
<evidence type="ECO:0000256" key="2">
    <source>
        <dbReference type="ARBA" id="ARBA00022803"/>
    </source>
</evidence>
<evidence type="ECO:0008006" key="7">
    <source>
        <dbReference type="Google" id="ProtNLM"/>
    </source>
</evidence>
<dbReference type="InterPro" id="IPR047150">
    <property type="entry name" value="SGT"/>
</dbReference>
<keyword evidence="1" id="KW-0677">Repeat</keyword>
<keyword evidence="6" id="KW-1185">Reference proteome</keyword>
<dbReference type="Gene3D" id="1.25.40.10">
    <property type="entry name" value="Tetratricopeptide repeat domain"/>
    <property type="match status" value="2"/>
</dbReference>
<dbReference type="PANTHER" id="PTHR45831:SF5">
    <property type="entry name" value="STI1 DOMAIN-CONTAINING PROTEIN"/>
    <property type="match status" value="1"/>
</dbReference>
<evidence type="ECO:0000256" key="1">
    <source>
        <dbReference type="ARBA" id="ARBA00022737"/>
    </source>
</evidence>
<dbReference type="PROSITE" id="PS50005">
    <property type="entry name" value="TPR"/>
    <property type="match status" value="2"/>
</dbReference>
<name>A0ABR2YDJ1_9CHLO</name>
<proteinExistence type="predicted"/>
<feature type="repeat" description="TPR" evidence="3">
    <location>
        <begin position="261"/>
        <end position="294"/>
    </location>
</feature>
<evidence type="ECO:0000313" key="6">
    <source>
        <dbReference type="Proteomes" id="UP001491310"/>
    </source>
</evidence>
<evidence type="ECO:0000313" key="5">
    <source>
        <dbReference type="EMBL" id="KAK9903279.1"/>
    </source>
</evidence>
<keyword evidence="2 3" id="KW-0802">TPR repeat</keyword>
<dbReference type="Pfam" id="PF13432">
    <property type="entry name" value="TPR_16"/>
    <property type="match status" value="2"/>
</dbReference>
<dbReference type="SUPFAM" id="SSF48452">
    <property type="entry name" value="TPR-like"/>
    <property type="match status" value="2"/>
</dbReference>
<gene>
    <name evidence="5" type="ORF">WJX75_001807</name>
</gene>
<dbReference type="PANTHER" id="PTHR45831">
    <property type="entry name" value="LD24721P"/>
    <property type="match status" value="1"/>
</dbReference>
<dbReference type="SMART" id="SM00028">
    <property type="entry name" value="TPR"/>
    <property type="match status" value="4"/>
</dbReference>
<evidence type="ECO:0000256" key="3">
    <source>
        <dbReference type="PROSITE-ProRule" id="PRU00339"/>
    </source>
</evidence>